<proteinExistence type="predicted"/>
<dbReference type="EMBL" id="FOXR01000046">
    <property type="protein sequence ID" value="SFQ43406.1"/>
    <property type="molecule type" value="Genomic_DNA"/>
</dbReference>
<evidence type="ECO:0000256" key="4">
    <source>
        <dbReference type="ARBA" id="ARBA00022692"/>
    </source>
</evidence>
<feature type="transmembrane region" description="Helical" evidence="7">
    <location>
        <begin position="319"/>
        <end position="339"/>
    </location>
</feature>
<dbReference type="GO" id="GO:0005886">
    <property type="term" value="C:plasma membrane"/>
    <property type="evidence" value="ECO:0007669"/>
    <property type="project" value="UniProtKB-SubCell"/>
</dbReference>
<comment type="subcellular location">
    <subcellularLocation>
        <location evidence="1">Cell membrane</location>
        <topology evidence="1">Multi-pass membrane protein</topology>
    </subcellularLocation>
</comment>
<feature type="domain" description="PDGLE" evidence="8">
    <location>
        <begin position="225"/>
        <end position="340"/>
    </location>
</feature>
<keyword evidence="5 7" id="KW-1133">Transmembrane helix</keyword>
<evidence type="ECO:0000256" key="6">
    <source>
        <dbReference type="ARBA" id="ARBA00023136"/>
    </source>
</evidence>
<dbReference type="STRING" id="937334.SAMN05444406_1463"/>
<organism evidence="9 10">
    <name type="scientific">Caldicoprobacter faecalis</name>
    <dbReference type="NCBI Taxonomy" id="937334"/>
    <lineage>
        <taxon>Bacteria</taxon>
        <taxon>Bacillati</taxon>
        <taxon>Bacillota</taxon>
        <taxon>Clostridia</taxon>
        <taxon>Caldicoprobacterales</taxon>
        <taxon>Caldicoprobacteraceae</taxon>
        <taxon>Caldicoprobacter</taxon>
    </lineage>
</organism>
<keyword evidence="4 7" id="KW-0812">Transmembrane</keyword>
<dbReference type="Gene3D" id="1.10.1760.20">
    <property type="match status" value="1"/>
</dbReference>
<feature type="transmembrane region" description="Helical" evidence="7">
    <location>
        <begin position="181"/>
        <end position="203"/>
    </location>
</feature>
<gene>
    <name evidence="9" type="ORF">SAMN05444406_1463</name>
</gene>
<dbReference type="RefSeq" id="WP_092282807.1">
    <property type="nucleotide sequence ID" value="NZ_FOXR01000046.1"/>
</dbReference>
<evidence type="ECO:0000256" key="5">
    <source>
        <dbReference type="ARBA" id="ARBA00022989"/>
    </source>
</evidence>
<reference evidence="9 10" key="1">
    <citation type="submission" date="2016-10" db="EMBL/GenBank/DDBJ databases">
        <authorList>
            <person name="de Groot N.N."/>
        </authorList>
    </citation>
    <scope>NUCLEOTIDE SEQUENCE [LARGE SCALE GENOMIC DNA]</scope>
    <source>
        <strain evidence="9 10">DSM 20678</strain>
    </source>
</reference>
<accession>A0A1I5YGU7</accession>
<protein>
    <submittedName>
        <fullName evidence="9">Cobalt/nickel transport system permease protein</fullName>
    </submittedName>
</protein>
<evidence type="ECO:0000259" key="8">
    <source>
        <dbReference type="Pfam" id="PF13190"/>
    </source>
</evidence>
<dbReference type="Pfam" id="PF13190">
    <property type="entry name" value="PDGLE"/>
    <property type="match status" value="1"/>
</dbReference>
<name>A0A1I5YGU7_9FIRM</name>
<keyword evidence="10" id="KW-1185">Reference proteome</keyword>
<dbReference type="InterPro" id="IPR002751">
    <property type="entry name" value="CbiM/NikMN"/>
</dbReference>
<sequence>MHMADALISPAVGGTMLAVTAGVAAYSAKKVQNDMDESKIPLMGVMGAFVFTAQMINFSIPGTGSSGHLGGGMLLAILLGPYAGFLTMASILLIQALFFGDGGLLAYGCNVFNLGFYTCFVAYPFIYKKFVRKGINPRNIFAGSMVSSVVGLQLGAFSVVVETLLSGKTELPFGQFLLFMLPIHLAIGVIEGLATAAIVTFIWKARPEILERAVVGETLRGVPIKKVMVGLAVVTVIVGGLLSWFASANPDGLEWSIERVAGTAELESASGIHRIFSEIQNRVAFLPDYGFKTVEDDTAGQPVEEDESSWPSVDAGTSVSGIVGGAITLVLTVILGWIINVSRKRKSKATKAVA</sequence>
<evidence type="ECO:0000313" key="9">
    <source>
        <dbReference type="EMBL" id="SFQ43406.1"/>
    </source>
</evidence>
<feature type="transmembrane region" description="Helical" evidence="7">
    <location>
        <begin position="139"/>
        <end position="161"/>
    </location>
</feature>
<feature type="transmembrane region" description="Helical" evidence="7">
    <location>
        <begin position="7"/>
        <end position="28"/>
    </location>
</feature>
<feature type="transmembrane region" description="Helical" evidence="7">
    <location>
        <begin position="72"/>
        <end position="98"/>
    </location>
</feature>
<evidence type="ECO:0000256" key="7">
    <source>
        <dbReference type="SAM" id="Phobius"/>
    </source>
</evidence>
<feature type="transmembrane region" description="Helical" evidence="7">
    <location>
        <begin position="104"/>
        <end position="127"/>
    </location>
</feature>
<dbReference type="PANTHER" id="PTHR34229:SF1">
    <property type="entry name" value="METAL TRANSPORT PROTEIN HI_1621-RELATED"/>
    <property type="match status" value="1"/>
</dbReference>
<dbReference type="OrthoDB" id="5395048at2"/>
<dbReference type="GO" id="GO:0000041">
    <property type="term" value="P:transition metal ion transport"/>
    <property type="evidence" value="ECO:0007669"/>
    <property type="project" value="InterPro"/>
</dbReference>
<dbReference type="Pfam" id="PF01891">
    <property type="entry name" value="CbiM"/>
    <property type="match status" value="1"/>
</dbReference>
<dbReference type="PANTHER" id="PTHR34229">
    <property type="entry name" value="METAL TRANSPORT PROTEIN HI_1621-RELATED"/>
    <property type="match status" value="1"/>
</dbReference>
<feature type="transmembrane region" description="Helical" evidence="7">
    <location>
        <begin position="40"/>
        <end position="60"/>
    </location>
</feature>
<evidence type="ECO:0000256" key="2">
    <source>
        <dbReference type="ARBA" id="ARBA00022448"/>
    </source>
</evidence>
<dbReference type="AlphaFoldDB" id="A0A1I5YGU7"/>
<keyword evidence="2" id="KW-0813">Transport</keyword>
<evidence type="ECO:0000313" key="10">
    <source>
        <dbReference type="Proteomes" id="UP000198577"/>
    </source>
</evidence>
<evidence type="ECO:0000256" key="1">
    <source>
        <dbReference type="ARBA" id="ARBA00004651"/>
    </source>
</evidence>
<keyword evidence="6 7" id="KW-0472">Membrane</keyword>
<dbReference type="InterPro" id="IPR025937">
    <property type="entry name" value="PDGLE_dom"/>
</dbReference>
<dbReference type="Proteomes" id="UP000198577">
    <property type="component" value="Unassembled WGS sequence"/>
</dbReference>
<evidence type="ECO:0000256" key="3">
    <source>
        <dbReference type="ARBA" id="ARBA00022475"/>
    </source>
</evidence>
<feature type="transmembrane region" description="Helical" evidence="7">
    <location>
        <begin position="227"/>
        <end position="246"/>
    </location>
</feature>
<keyword evidence="3" id="KW-1003">Cell membrane</keyword>